<evidence type="ECO:0000313" key="2">
    <source>
        <dbReference type="Proteomes" id="UP000299102"/>
    </source>
</evidence>
<dbReference type="EMBL" id="BGZK01000073">
    <property type="protein sequence ID" value="GBP15633.1"/>
    <property type="molecule type" value="Genomic_DNA"/>
</dbReference>
<organism evidence="1 2">
    <name type="scientific">Eumeta variegata</name>
    <name type="common">Bagworm moth</name>
    <name type="synonym">Eumeta japonica</name>
    <dbReference type="NCBI Taxonomy" id="151549"/>
    <lineage>
        <taxon>Eukaryota</taxon>
        <taxon>Metazoa</taxon>
        <taxon>Ecdysozoa</taxon>
        <taxon>Arthropoda</taxon>
        <taxon>Hexapoda</taxon>
        <taxon>Insecta</taxon>
        <taxon>Pterygota</taxon>
        <taxon>Neoptera</taxon>
        <taxon>Endopterygota</taxon>
        <taxon>Lepidoptera</taxon>
        <taxon>Glossata</taxon>
        <taxon>Ditrysia</taxon>
        <taxon>Tineoidea</taxon>
        <taxon>Psychidae</taxon>
        <taxon>Oiketicinae</taxon>
        <taxon>Eumeta</taxon>
    </lineage>
</organism>
<dbReference type="AlphaFoldDB" id="A0A4C1TM91"/>
<dbReference type="Proteomes" id="UP000299102">
    <property type="component" value="Unassembled WGS sequence"/>
</dbReference>
<keyword evidence="2" id="KW-1185">Reference proteome</keyword>
<evidence type="ECO:0000313" key="1">
    <source>
        <dbReference type="EMBL" id="GBP15633.1"/>
    </source>
</evidence>
<comment type="caution">
    <text evidence="1">The sequence shown here is derived from an EMBL/GenBank/DDBJ whole genome shotgun (WGS) entry which is preliminary data.</text>
</comment>
<proteinExistence type="predicted"/>
<gene>
    <name evidence="1" type="ORF">EVAR_5326_1</name>
</gene>
<protein>
    <submittedName>
        <fullName evidence="1">Uncharacterized protein</fullName>
    </submittedName>
</protein>
<sequence>MFRAHPRSTADKPSFLSNTYRASPRFKELTLEPNTAALPLPAKRCQNIHNVAPRPAPVPLQMRPSRELISKIPMQLKRLRNTRRA</sequence>
<accession>A0A4C1TM91</accession>
<reference evidence="1 2" key="1">
    <citation type="journal article" date="2019" name="Commun. Biol.">
        <title>The bagworm genome reveals a unique fibroin gene that provides high tensile strength.</title>
        <authorList>
            <person name="Kono N."/>
            <person name="Nakamura H."/>
            <person name="Ohtoshi R."/>
            <person name="Tomita M."/>
            <person name="Numata K."/>
            <person name="Arakawa K."/>
        </authorList>
    </citation>
    <scope>NUCLEOTIDE SEQUENCE [LARGE SCALE GENOMIC DNA]</scope>
</reference>
<name>A0A4C1TM91_EUMVA</name>